<dbReference type="KEGG" id="psua:FLK61_27925"/>
<evidence type="ECO:0000313" key="1">
    <source>
        <dbReference type="EMBL" id="QKS70582.1"/>
    </source>
</evidence>
<keyword evidence="2" id="KW-1185">Reference proteome</keyword>
<dbReference type="PANTHER" id="PTHR34352:SF1">
    <property type="entry name" value="PROTEIN YHFA"/>
    <property type="match status" value="1"/>
</dbReference>
<protein>
    <submittedName>
        <fullName evidence="1">OsmC family protein</fullName>
    </submittedName>
</protein>
<evidence type="ECO:0000313" key="2">
    <source>
        <dbReference type="Proteomes" id="UP000318138"/>
    </source>
</evidence>
<dbReference type="InterPro" id="IPR015946">
    <property type="entry name" value="KH_dom-like_a/b"/>
</dbReference>
<dbReference type="Gene3D" id="3.30.300.20">
    <property type="match status" value="1"/>
</dbReference>
<dbReference type="AlphaFoldDB" id="A0A859FCV4"/>
<accession>A0A859FCV4</accession>
<dbReference type="InterPro" id="IPR036102">
    <property type="entry name" value="OsmC/Ohrsf"/>
</dbReference>
<sequence length="129" mass="14268">MIEMNFTWNGEAFEGEFNYGNLTVSGDETKGFRPFQLMVSSIAVCSASVLRQVLEKQRMTVTELSVDADVTRDESKANRISAIALHYTIKGEELNADKVEKAVKVAAKNCPMAQTVEGVVELTETFEIV</sequence>
<dbReference type="SUPFAM" id="SSF82784">
    <property type="entry name" value="OsmC-like"/>
    <property type="match status" value="1"/>
</dbReference>
<dbReference type="EMBL" id="CP041372">
    <property type="protein sequence ID" value="QKS70582.1"/>
    <property type="molecule type" value="Genomic_DNA"/>
</dbReference>
<proteinExistence type="predicted"/>
<dbReference type="Proteomes" id="UP000318138">
    <property type="component" value="Chromosome"/>
</dbReference>
<name>A0A859FCV4_9BACI</name>
<reference evidence="2" key="1">
    <citation type="submission" date="2019-07" db="EMBL/GenBank/DDBJ databases">
        <title>Bacillus alkalisoli sp. nov. isolated from saline soil.</title>
        <authorList>
            <person name="Sun J.-Q."/>
            <person name="Xu L."/>
        </authorList>
    </citation>
    <scope>NUCLEOTIDE SEQUENCE [LARGE SCALE GENOMIC DNA]</scope>
    <source>
        <strain evidence="2">M4U3P1</strain>
    </source>
</reference>
<dbReference type="Pfam" id="PF02566">
    <property type="entry name" value="OsmC"/>
    <property type="match status" value="1"/>
</dbReference>
<gene>
    <name evidence="1" type="ORF">FLK61_27925</name>
</gene>
<dbReference type="InterPro" id="IPR003718">
    <property type="entry name" value="OsmC/Ohr_fam"/>
</dbReference>
<dbReference type="PANTHER" id="PTHR34352">
    <property type="entry name" value="PROTEIN YHFA"/>
    <property type="match status" value="1"/>
</dbReference>
<organism evidence="1 2">
    <name type="scientific">Paenalkalicoccus suaedae</name>
    <dbReference type="NCBI Taxonomy" id="2592382"/>
    <lineage>
        <taxon>Bacteria</taxon>
        <taxon>Bacillati</taxon>
        <taxon>Bacillota</taxon>
        <taxon>Bacilli</taxon>
        <taxon>Bacillales</taxon>
        <taxon>Bacillaceae</taxon>
        <taxon>Paenalkalicoccus</taxon>
    </lineage>
</organism>